<accession>A0A4C2ENU8</accession>
<evidence type="ECO:0000256" key="1">
    <source>
        <dbReference type="SAM" id="MobiDB-lite"/>
    </source>
</evidence>
<evidence type="ECO:0000313" key="2">
    <source>
        <dbReference type="EMBL" id="GCF16201.1"/>
    </source>
</evidence>
<keyword evidence="3" id="KW-1185">Reference proteome</keyword>
<dbReference type="EMBL" id="BIXZ01000020">
    <property type="protein sequence ID" value="GCF16201.1"/>
    <property type="molecule type" value="Genomic_DNA"/>
</dbReference>
<sequence length="103" mass="11366">MTQVCLVGSEDVNLRYELLSRETARNALVTYDLREPFENTVQVQTVSLGAAVALLNDLNWYLVRFADAAFVKEPSISEGSGSRGRSQRRLGTTNSRPETPGGF</sequence>
<comment type="caution">
    <text evidence="2">The sequence shown here is derived from an EMBL/GenBank/DDBJ whole genome shotgun (WGS) entry which is preliminary data.</text>
</comment>
<gene>
    <name evidence="2" type="ORF">Harman_41360</name>
</gene>
<dbReference type="Pfam" id="PF19120">
    <property type="entry name" value="DUF5804"/>
    <property type="match status" value="1"/>
</dbReference>
<feature type="region of interest" description="Disordered" evidence="1">
    <location>
        <begin position="75"/>
        <end position="103"/>
    </location>
</feature>
<dbReference type="InterPro" id="IPR043827">
    <property type="entry name" value="DUF5804"/>
</dbReference>
<proteinExistence type="predicted"/>
<dbReference type="Proteomes" id="UP000304382">
    <property type="component" value="Unassembled WGS sequence"/>
</dbReference>
<organism evidence="2 3">
    <name type="scientific">Haloarcula mannanilytica</name>
    <dbReference type="NCBI Taxonomy" id="2509225"/>
    <lineage>
        <taxon>Archaea</taxon>
        <taxon>Methanobacteriati</taxon>
        <taxon>Methanobacteriota</taxon>
        <taxon>Stenosarchaea group</taxon>
        <taxon>Halobacteria</taxon>
        <taxon>Halobacteriales</taxon>
        <taxon>Haloarculaceae</taxon>
        <taxon>Haloarcula</taxon>
    </lineage>
</organism>
<name>A0A4C2ENU8_9EURY</name>
<protein>
    <submittedName>
        <fullName evidence="2">Uncharacterized protein</fullName>
    </submittedName>
</protein>
<reference evidence="2 3" key="1">
    <citation type="submission" date="2019-02" db="EMBL/GenBank/DDBJ databases">
        <title>Haloarcula mannanilyticum sp. nov., a mannan degrading haloarchaeon isolated from commercial salt.</title>
        <authorList>
            <person name="Enomoto S."/>
            <person name="Shimane Y."/>
            <person name="Kamekura M."/>
            <person name="Ito T."/>
            <person name="Moriya O."/>
            <person name="Ihara K."/>
            <person name="Takahashi-Ando N."/>
            <person name="Fukushima Y."/>
            <person name="Yoshida Y."/>
            <person name="Usama R."/>
            <person name="Takai K."/>
            <person name="Minegishi H."/>
        </authorList>
    </citation>
    <scope>NUCLEOTIDE SEQUENCE [LARGE SCALE GENOMIC DNA]</scope>
    <source>
        <strain evidence="2 3">MD130-1</strain>
    </source>
</reference>
<evidence type="ECO:0000313" key="3">
    <source>
        <dbReference type="Proteomes" id="UP000304382"/>
    </source>
</evidence>
<dbReference type="AlphaFoldDB" id="A0A4C2ENU8"/>